<organism evidence="1">
    <name type="scientific">marine sediment metagenome</name>
    <dbReference type="NCBI Taxonomy" id="412755"/>
    <lineage>
        <taxon>unclassified sequences</taxon>
        <taxon>metagenomes</taxon>
        <taxon>ecological metagenomes</taxon>
    </lineage>
</organism>
<dbReference type="EMBL" id="LAZR01065261">
    <property type="protein sequence ID" value="KKK55911.1"/>
    <property type="molecule type" value="Genomic_DNA"/>
</dbReference>
<protein>
    <submittedName>
        <fullName evidence="1">Uncharacterized protein</fullName>
    </submittedName>
</protein>
<accession>A0A0F8Z726</accession>
<comment type="caution">
    <text evidence="1">The sequence shown here is derived from an EMBL/GenBank/DDBJ whole genome shotgun (WGS) entry which is preliminary data.</text>
</comment>
<name>A0A0F8Z726_9ZZZZ</name>
<proteinExistence type="predicted"/>
<dbReference type="AlphaFoldDB" id="A0A0F8Z726"/>
<gene>
    <name evidence="1" type="ORF">LCGC14_3069810</name>
</gene>
<evidence type="ECO:0000313" key="1">
    <source>
        <dbReference type="EMBL" id="KKK55911.1"/>
    </source>
</evidence>
<reference evidence="1" key="1">
    <citation type="journal article" date="2015" name="Nature">
        <title>Complex archaea that bridge the gap between prokaryotes and eukaryotes.</title>
        <authorList>
            <person name="Spang A."/>
            <person name="Saw J.H."/>
            <person name="Jorgensen S.L."/>
            <person name="Zaremba-Niedzwiedzka K."/>
            <person name="Martijn J."/>
            <person name="Lind A.E."/>
            <person name="van Eijk R."/>
            <person name="Schleper C."/>
            <person name="Guy L."/>
            <person name="Ettema T.J."/>
        </authorList>
    </citation>
    <scope>NUCLEOTIDE SEQUENCE</scope>
</reference>
<sequence length="77" mass="9183">MSRADKYEQISSQGENEELRAEHKKLMGYEEYVVLNAKIYTLWLEQKIVELQSKHKKLEAAFINHAPNKIVRQYFNI</sequence>